<keyword evidence="3 8" id="KW-0238">DNA-binding</keyword>
<comment type="function">
    <text evidence="8">Component of the sequence-specific heterotrimeric transcription factor (NF-Y) which specifically recognizes a 5'-CCAAT-3' box motif found in the promoters of its target genes.</text>
</comment>
<evidence type="ECO:0000313" key="11">
    <source>
        <dbReference type="Proteomes" id="UP000826271"/>
    </source>
</evidence>
<feature type="region of interest" description="Disordered" evidence="9">
    <location>
        <begin position="222"/>
        <end position="248"/>
    </location>
</feature>
<dbReference type="Proteomes" id="UP000826271">
    <property type="component" value="Unassembled WGS sequence"/>
</dbReference>
<name>A0AAV6WN10_9LAMI</name>
<protein>
    <recommendedName>
        <fullName evidence="8">Nuclear transcription factor Y subunit</fullName>
    </recommendedName>
</protein>
<dbReference type="InterPro" id="IPR001289">
    <property type="entry name" value="NFYA"/>
</dbReference>
<keyword evidence="2 8" id="KW-0805">Transcription regulation</keyword>
<sequence length="308" mass="33828">MISRSGIMKRRPDKTEQCEFDAKGYNLYEAGSQAWRYGIGDNCVSPNVLSRSTLDMTSANQLSTHWGSVACDSQARGRAPQMPDSGSRQEHRIVASSTVPPTTGENFTPENQQSHIGQSNTSASYPYIESHFGDSTMANGCPHLIYPDSRGTPHFGSASPFVLSEEPVYVNAKQYHGILRRRQLRAKAELENKVTRARKPYLHESRHLHALRRARGCGGRFINTKKPDTATSGNANHREEHNGVGNSSSFPSSLLQTICLPGSGYAPALSSGLVESTTSCNEFGRRSVQENQGVGFLQCTCRKDFLSE</sequence>
<dbReference type="Pfam" id="PF02045">
    <property type="entry name" value="CBFB_NFYA"/>
    <property type="match status" value="1"/>
</dbReference>
<feature type="region of interest" description="Disordered" evidence="9">
    <location>
        <begin position="73"/>
        <end position="92"/>
    </location>
</feature>
<evidence type="ECO:0000256" key="1">
    <source>
        <dbReference type="ARBA" id="ARBA00004123"/>
    </source>
</evidence>
<evidence type="ECO:0000256" key="2">
    <source>
        <dbReference type="ARBA" id="ARBA00023015"/>
    </source>
</evidence>
<dbReference type="GO" id="GO:0003700">
    <property type="term" value="F:DNA-binding transcription factor activity"/>
    <property type="evidence" value="ECO:0007669"/>
    <property type="project" value="UniProtKB-UniRule"/>
</dbReference>
<dbReference type="AlphaFoldDB" id="A0AAV6WN10"/>
<comment type="caution">
    <text evidence="10">The sequence shown here is derived from an EMBL/GenBank/DDBJ whole genome shotgun (WGS) entry which is preliminary data.</text>
</comment>
<dbReference type="PRINTS" id="PR00616">
    <property type="entry name" value="CCAATSUBUNTB"/>
</dbReference>
<dbReference type="InterPro" id="IPR018362">
    <property type="entry name" value="CCAAT-binding_factor_CS"/>
</dbReference>
<dbReference type="PROSITE" id="PS00686">
    <property type="entry name" value="NFYA_HAP2_1"/>
    <property type="match status" value="1"/>
</dbReference>
<dbReference type="EMBL" id="WHWC01000012">
    <property type="protein sequence ID" value="KAG8371931.1"/>
    <property type="molecule type" value="Genomic_DNA"/>
</dbReference>
<gene>
    <name evidence="10" type="ORF">BUALT_Bualt12G0014100</name>
</gene>
<evidence type="ECO:0000256" key="4">
    <source>
        <dbReference type="ARBA" id="ARBA00023159"/>
    </source>
</evidence>
<dbReference type="SMART" id="SM00521">
    <property type="entry name" value="CBF"/>
    <property type="match status" value="1"/>
</dbReference>
<proteinExistence type="inferred from homology"/>
<organism evidence="10 11">
    <name type="scientific">Buddleja alternifolia</name>
    <dbReference type="NCBI Taxonomy" id="168488"/>
    <lineage>
        <taxon>Eukaryota</taxon>
        <taxon>Viridiplantae</taxon>
        <taxon>Streptophyta</taxon>
        <taxon>Embryophyta</taxon>
        <taxon>Tracheophyta</taxon>
        <taxon>Spermatophyta</taxon>
        <taxon>Magnoliopsida</taxon>
        <taxon>eudicotyledons</taxon>
        <taxon>Gunneridae</taxon>
        <taxon>Pentapetalae</taxon>
        <taxon>asterids</taxon>
        <taxon>lamiids</taxon>
        <taxon>Lamiales</taxon>
        <taxon>Scrophulariaceae</taxon>
        <taxon>Buddlejeae</taxon>
        <taxon>Buddleja</taxon>
    </lineage>
</organism>
<keyword evidence="4" id="KW-0010">Activator</keyword>
<evidence type="ECO:0000313" key="10">
    <source>
        <dbReference type="EMBL" id="KAG8371931.1"/>
    </source>
</evidence>
<dbReference type="Gene3D" id="6.10.250.2430">
    <property type="match status" value="1"/>
</dbReference>
<dbReference type="GO" id="GO:0003677">
    <property type="term" value="F:DNA binding"/>
    <property type="evidence" value="ECO:0007669"/>
    <property type="project" value="UniProtKB-KW"/>
</dbReference>
<comment type="similarity">
    <text evidence="8">Belongs to the NFYA/HAP2 subunit family.</text>
</comment>
<keyword evidence="5 8" id="KW-0804">Transcription</keyword>
<evidence type="ECO:0000256" key="5">
    <source>
        <dbReference type="ARBA" id="ARBA00023163"/>
    </source>
</evidence>
<keyword evidence="6 8" id="KW-0539">Nucleus</keyword>
<feature type="region of interest" description="Disordered" evidence="9">
    <location>
        <begin position="98"/>
        <end position="122"/>
    </location>
</feature>
<comment type="subunit">
    <text evidence="7">Heterotrimeric transcription factor composed of three components, NF-YA, NF-YB and NF-YC. NF-YB and NF-YC must interact and dimerize for NF-YA association and DNA binding.</text>
</comment>
<dbReference type="GO" id="GO:0016602">
    <property type="term" value="C:CCAAT-binding factor complex"/>
    <property type="evidence" value="ECO:0007669"/>
    <property type="project" value="InterPro"/>
</dbReference>
<evidence type="ECO:0000256" key="3">
    <source>
        <dbReference type="ARBA" id="ARBA00023125"/>
    </source>
</evidence>
<keyword evidence="11" id="KW-1185">Reference proteome</keyword>
<accession>A0AAV6WN10</accession>
<comment type="subcellular location">
    <subcellularLocation>
        <location evidence="1 8">Nucleus</location>
    </subcellularLocation>
</comment>
<evidence type="ECO:0000256" key="9">
    <source>
        <dbReference type="SAM" id="MobiDB-lite"/>
    </source>
</evidence>
<reference evidence="10" key="1">
    <citation type="submission" date="2019-10" db="EMBL/GenBank/DDBJ databases">
        <authorList>
            <person name="Zhang R."/>
            <person name="Pan Y."/>
            <person name="Wang J."/>
            <person name="Ma R."/>
            <person name="Yu S."/>
        </authorList>
    </citation>
    <scope>NUCLEOTIDE SEQUENCE</scope>
    <source>
        <strain evidence="10">LA-IB0</strain>
        <tissue evidence="10">Leaf</tissue>
    </source>
</reference>
<dbReference type="PROSITE" id="PS51152">
    <property type="entry name" value="NFYA_HAP2_2"/>
    <property type="match status" value="1"/>
</dbReference>
<evidence type="ECO:0000256" key="8">
    <source>
        <dbReference type="RuleBase" id="RU367155"/>
    </source>
</evidence>
<evidence type="ECO:0000256" key="6">
    <source>
        <dbReference type="ARBA" id="ARBA00023242"/>
    </source>
</evidence>
<dbReference type="PANTHER" id="PTHR12632">
    <property type="entry name" value="TRANSCRIPTION FACTOR NF-Y ALPHA-RELATED"/>
    <property type="match status" value="1"/>
</dbReference>
<evidence type="ECO:0000256" key="7">
    <source>
        <dbReference type="ARBA" id="ARBA00025911"/>
    </source>
</evidence>